<evidence type="ECO:0000256" key="2">
    <source>
        <dbReference type="SAM" id="MobiDB-lite"/>
    </source>
</evidence>
<dbReference type="VEuPathDB" id="TrichDB:TRFO_18149"/>
<protein>
    <submittedName>
        <fullName evidence="3">Uncharacterized protein</fullName>
    </submittedName>
</protein>
<dbReference type="AlphaFoldDB" id="A0A1J4KRR7"/>
<feature type="compositionally biased region" description="Polar residues" evidence="2">
    <location>
        <begin position="24"/>
        <end position="37"/>
    </location>
</feature>
<name>A0A1J4KRR7_9EUKA</name>
<dbReference type="GeneID" id="94834709"/>
<comment type="caution">
    <text evidence="3">The sequence shown here is derived from an EMBL/GenBank/DDBJ whole genome shotgun (WGS) entry which is preliminary data.</text>
</comment>
<reference evidence="3" key="1">
    <citation type="submission" date="2016-10" db="EMBL/GenBank/DDBJ databases">
        <authorList>
            <person name="Benchimol M."/>
            <person name="Almeida L.G."/>
            <person name="Vasconcelos A.T."/>
            <person name="Perreira-Neves A."/>
            <person name="Rosa I.A."/>
            <person name="Tasca T."/>
            <person name="Bogo M.R."/>
            <person name="de Souza W."/>
        </authorList>
    </citation>
    <scope>NUCLEOTIDE SEQUENCE [LARGE SCALE GENOMIC DNA]</scope>
    <source>
        <strain evidence="3">K</strain>
    </source>
</reference>
<organism evidence="3 4">
    <name type="scientific">Tritrichomonas foetus</name>
    <dbReference type="NCBI Taxonomy" id="1144522"/>
    <lineage>
        <taxon>Eukaryota</taxon>
        <taxon>Metamonada</taxon>
        <taxon>Parabasalia</taxon>
        <taxon>Tritrichomonadida</taxon>
        <taxon>Tritrichomonadidae</taxon>
        <taxon>Tritrichomonas</taxon>
    </lineage>
</organism>
<proteinExistence type="predicted"/>
<feature type="coiled-coil region" evidence="1">
    <location>
        <begin position="411"/>
        <end position="445"/>
    </location>
</feature>
<keyword evidence="1" id="KW-0175">Coiled coil</keyword>
<feature type="compositionally biased region" description="Basic and acidic residues" evidence="2">
    <location>
        <begin position="559"/>
        <end position="573"/>
    </location>
</feature>
<accession>A0A1J4KRR7</accession>
<sequence>MSGQDSSSQASSRRRRHHHNTSSYDTASVSTRGQMRSFQPVPSIEKQLTNLGKGLESIKNSLKKSVDVQAFDKIAENFHDGLAKILADLIKVFTNSFRRGNPTDEEIEQIIDSINNDMDSVHNIFLCFRKLQKSNLLRCIGDYDRLKMLVEFWGFVEDNYVLFLTEFWRFCTEVNKRSVESYNYQIEILGNYITDHHNHLNELHLRFIRGINEVDLAKDLDLEEEDYSEYSEDGDSDSERALRLKIGDAIRGGYKLIFPILKECWENEFKTRFDQLLDKKDKAKNVDNEENNSDEDEIQLDLFIYDLYDIRLSQIETLYNMAIQLDNDDQAPKRLVSFIRREASKSFDDQFESAKVMWLYTTQTAPLQYSAAEMAHFGHIITYHIKSEVQYNPTPVTLRKIGELFRQAEELNDLQTAQELLKLLVENLTQKINTLEEMYKEEIILLNAPPEQNKIDDLKYFWRLKSDDINELALQIAESIRLSDAAAFIHRKNDPAVNEEEEEDDNDNVEPYPMRKEINELSKINTNFNDKIHSHIKELQKQLNAAYEGVITSSIENDKQSVKTGKRDDESIKSAKTQARNKKSQKMINDALSMCSRVSKAVTVRTTTRDITEKKIEFRTQIELIEEAICRTYEHLFASTRSLIVSAIRDFNQEAAEQFNLHLKEQFTIYLRHLEVLKKWYIEEMKVDNVQIIEARMEKHQGLSANLVDSCLKESFEDFIRQTVENYLENIEDIKDEYQEIIKFYDTDMIKRMDMIAAEVHIKQLEIIEQEYRIQLKKEKSRDTATVTEAEDRIRTLLSTKQYEAARREQEKLDKLKKKEWKEKEKEIKKKYDEIRKKKLEQQARDLKVLEDSFDSKKKKLEQAYQKQLEEQNNMLLSSISRSQQSHIQFSKVLTGLSQPGVKAGESPKKNANIKDYEDIVKRILKEYKIENVTNSKQKLPDFAVKTRSYRL</sequence>
<dbReference type="EMBL" id="MLAK01000570">
    <property type="protein sequence ID" value="OHT12157.1"/>
    <property type="molecule type" value="Genomic_DNA"/>
</dbReference>
<dbReference type="Proteomes" id="UP000179807">
    <property type="component" value="Unassembled WGS sequence"/>
</dbReference>
<feature type="coiled-coil region" evidence="1">
    <location>
        <begin position="806"/>
        <end position="867"/>
    </location>
</feature>
<gene>
    <name evidence="3" type="ORF">TRFO_18149</name>
</gene>
<keyword evidence="4" id="KW-1185">Reference proteome</keyword>
<dbReference type="RefSeq" id="XP_068365293.1">
    <property type="nucleotide sequence ID" value="XM_068500005.1"/>
</dbReference>
<feature type="region of interest" description="Disordered" evidence="2">
    <location>
        <begin position="1"/>
        <end position="43"/>
    </location>
</feature>
<evidence type="ECO:0000256" key="1">
    <source>
        <dbReference type="SAM" id="Coils"/>
    </source>
</evidence>
<feature type="compositionally biased region" description="Low complexity" evidence="2">
    <location>
        <begin position="1"/>
        <end position="11"/>
    </location>
</feature>
<evidence type="ECO:0000313" key="4">
    <source>
        <dbReference type="Proteomes" id="UP000179807"/>
    </source>
</evidence>
<feature type="region of interest" description="Disordered" evidence="2">
    <location>
        <begin position="559"/>
        <end position="583"/>
    </location>
</feature>
<evidence type="ECO:0000313" key="3">
    <source>
        <dbReference type="EMBL" id="OHT12157.1"/>
    </source>
</evidence>